<evidence type="ECO:0000256" key="3">
    <source>
        <dbReference type="ARBA" id="ARBA00013014"/>
    </source>
</evidence>
<dbReference type="EC" id="1.1.1.169" evidence="3 10"/>
<organism evidence="13 14">
    <name type="scientific">Arenibacterium halophilum</name>
    <dbReference type="NCBI Taxonomy" id="2583821"/>
    <lineage>
        <taxon>Bacteria</taxon>
        <taxon>Pseudomonadati</taxon>
        <taxon>Pseudomonadota</taxon>
        <taxon>Alphaproteobacteria</taxon>
        <taxon>Rhodobacterales</taxon>
        <taxon>Paracoccaceae</taxon>
        <taxon>Arenibacterium</taxon>
    </lineage>
</organism>
<dbReference type="PANTHER" id="PTHR21708">
    <property type="entry name" value="PROBABLE 2-DEHYDROPANTOATE 2-REDUCTASE"/>
    <property type="match status" value="1"/>
</dbReference>
<gene>
    <name evidence="13" type="ORF">FGK64_13205</name>
</gene>
<comment type="catalytic activity">
    <reaction evidence="9 10">
        <text>(R)-pantoate + NADP(+) = 2-dehydropantoate + NADPH + H(+)</text>
        <dbReference type="Rhea" id="RHEA:16233"/>
        <dbReference type="ChEBI" id="CHEBI:11561"/>
        <dbReference type="ChEBI" id="CHEBI:15378"/>
        <dbReference type="ChEBI" id="CHEBI:15980"/>
        <dbReference type="ChEBI" id="CHEBI:57783"/>
        <dbReference type="ChEBI" id="CHEBI:58349"/>
        <dbReference type="EC" id="1.1.1.169"/>
    </reaction>
</comment>
<protein>
    <recommendedName>
        <fullName evidence="4 10">2-dehydropantoate 2-reductase</fullName>
        <ecNumber evidence="3 10">1.1.1.169</ecNumber>
    </recommendedName>
    <alternativeName>
        <fullName evidence="8 10">Ketopantoate reductase</fullName>
    </alternativeName>
</protein>
<keyword evidence="5 10" id="KW-0566">Pantothenate biosynthesis</keyword>
<comment type="caution">
    <text evidence="13">The sequence shown here is derived from an EMBL/GenBank/DDBJ whole genome shotgun (WGS) entry which is preliminary data.</text>
</comment>
<evidence type="ECO:0000256" key="7">
    <source>
        <dbReference type="ARBA" id="ARBA00023002"/>
    </source>
</evidence>
<evidence type="ECO:0000259" key="11">
    <source>
        <dbReference type="Pfam" id="PF02558"/>
    </source>
</evidence>
<evidence type="ECO:0000256" key="6">
    <source>
        <dbReference type="ARBA" id="ARBA00022857"/>
    </source>
</evidence>
<comment type="function">
    <text evidence="10">Catalyzes the NADPH-dependent reduction of ketopantoate into pantoic acid.</text>
</comment>
<keyword evidence="6 10" id="KW-0521">NADP</keyword>
<evidence type="ECO:0000256" key="5">
    <source>
        <dbReference type="ARBA" id="ARBA00022655"/>
    </source>
</evidence>
<dbReference type="InterPro" id="IPR013752">
    <property type="entry name" value="KPA_reductase"/>
</dbReference>
<evidence type="ECO:0000256" key="10">
    <source>
        <dbReference type="RuleBase" id="RU362068"/>
    </source>
</evidence>
<dbReference type="InterPro" id="IPR013332">
    <property type="entry name" value="KPR_N"/>
</dbReference>
<comment type="similarity">
    <text evidence="2 10">Belongs to the ketopantoate reductase family.</text>
</comment>
<reference evidence="13 14" key="1">
    <citation type="submission" date="2019-05" db="EMBL/GenBank/DDBJ databases">
        <title>Marivita sp. nov. isolated from sea sediment.</title>
        <authorList>
            <person name="Kim W."/>
        </authorList>
    </citation>
    <scope>NUCLEOTIDE SEQUENCE [LARGE SCALE GENOMIC DNA]</scope>
    <source>
        <strain evidence="13 14">CAU 1492</strain>
    </source>
</reference>
<evidence type="ECO:0000259" key="12">
    <source>
        <dbReference type="Pfam" id="PF08546"/>
    </source>
</evidence>
<evidence type="ECO:0000313" key="14">
    <source>
        <dbReference type="Proteomes" id="UP001191082"/>
    </source>
</evidence>
<feature type="domain" description="Ketopantoate reductase C-terminal" evidence="12">
    <location>
        <begin position="217"/>
        <end position="337"/>
    </location>
</feature>
<dbReference type="Proteomes" id="UP001191082">
    <property type="component" value="Unassembled WGS sequence"/>
</dbReference>
<comment type="pathway">
    <text evidence="1 10">Cofactor biosynthesis; (R)-pantothenate biosynthesis; (R)-pantoate from 3-methyl-2-oxobutanoate: step 2/2.</text>
</comment>
<evidence type="ECO:0000256" key="4">
    <source>
        <dbReference type="ARBA" id="ARBA00019465"/>
    </source>
</evidence>
<dbReference type="SUPFAM" id="SSF51735">
    <property type="entry name" value="NAD(P)-binding Rossmann-fold domains"/>
    <property type="match status" value="1"/>
</dbReference>
<evidence type="ECO:0000256" key="8">
    <source>
        <dbReference type="ARBA" id="ARBA00032024"/>
    </source>
</evidence>
<sequence length="346" mass="36491">MADLGIASGIESVADEGTGQAAMVGRRQNRGALTMRVGILGAGAIGGFYTAHLVRAGADVQVLARNATLDAVRRNGLLLESDQGQICVRPNAVSDKAADLGAVDILIVAVKGQDTAGALAHVKPMLSDSTRLLSLQNGFAGLEIMEKVVGADRVLSGITYVPATVLAPGRIRHTGRVTRTVFGPYTPDAENGQGAALAELMQVAGLDVSYMDEPLPAIWSKFVMLAPFHSVSALTRAPLGHWIDCAETQGVYRAAMAEVVAVAKARGVALPPDLVERHMAFTLTQADRRTRASMLDDLEQGRPTELEATIGWLVRAARQHSVPVPIHDLAYALLKPMADGRAVLGV</sequence>
<dbReference type="Gene3D" id="1.10.1040.10">
    <property type="entry name" value="N-(1-d-carboxylethyl)-l-norvaline Dehydrogenase, domain 2"/>
    <property type="match status" value="1"/>
</dbReference>
<evidence type="ECO:0000313" key="13">
    <source>
        <dbReference type="EMBL" id="TMV13680.1"/>
    </source>
</evidence>
<evidence type="ECO:0000256" key="1">
    <source>
        <dbReference type="ARBA" id="ARBA00004994"/>
    </source>
</evidence>
<dbReference type="InterPro" id="IPR036291">
    <property type="entry name" value="NAD(P)-bd_dom_sf"/>
</dbReference>
<evidence type="ECO:0000256" key="2">
    <source>
        <dbReference type="ARBA" id="ARBA00007870"/>
    </source>
</evidence>
<accession>A0ABY2XBE0</accession>
<dbReference type="NCBIfam" id="TIGR00745">
    <property type="entry name" value="apbA_panE"/>
    <property type="match status" value="1"/>
</dbReference>
<dbReference type="Gene3D" id="3.40.50.720">
    <property type="entry name" value="NAD(P)-binding Rossmann-like Domain"/>
    <property type="match status" value="1"/>
</dbReference>
<dbReference type="PANTHER" id="PTHR21708:SF26">
    <property type="entry name" value="2-DEHYDROPANTOATE 2-REDUCTASE"/>
    <property type="match status" value="1"/>
</dbReference>
<dbReference type="Pfam" id="PF08546">
    <property type="entry name" value="ApbA_C"/>
    <property type="match status" value="1"/>
</dbReference>
<dbReference type="EMBL" id="VCPC01000002">
    <property type="protein sequence ID" value="TMV13680.1"/>
    <property type="molecule type" value="Genomic_DNA"/>
</dbReference>
<dbReference type="InterPro" id="IPR003710">
    <property type="entry name" value="ApbA"/>
</dbReference>
<name>A0ABY2XBE0_9RHOB</name>
<dbReference type="InterPro" id="IPR013328">
    <property type="entry name" value="6PGD_dom2"/>
</dbReference>
<dbReference type="InterPro" id="IPR008927">
    <property type="entry name" value="6-PGluconate_DH-like_C_sf"/>
</dbReference>
<keyword evidence="7 10" id="KW-0560">Oxidoreductase</keyword>
<feature type="domain" description="Ketopantoate reductase N-terminal" evidence="11">
    <location>
        <begin position="37"/>
        <end position="185"/>
    </location>
</feature>
<dbReference type="SUPFAM" id="SSF48179">
    <property type="entry name" value="6-phosphogluconate dehydrogenase C-terminal domain-like"/>
    <property type="match status" value="1"/>
</dbReference>
<proteinExistence type="inferred from homology"/>
<evidence type="ECO:0000256" key="9">
    <source>
        <dbReference type="ARBA" id="ARBA00048793"/>
    </source>
</evidence>
<dbReference type="InterPro" id="IPR051402">
    <property type="entry name" value="KPR-Related"/>
</dbReference>
<dbReference type="Pfam" id="PF02558">
    <property type="entry name" value="ApbA"/>
    <property type="match status" value="1"/>
</dbReference>
<keyword evidence="14" id="KW-1185">Reference proteome</keyword>